<gene>
    <name evidence="1" type="ORF">LTRI10_LOCUS23593</name>
</gene>
<name>A0AAV2E8P3_9ROSI</name>
<protein>
    <submittedName>
        <fullName evidence="1">Uncharacterized protein</fullName>
    </submittedName>
</protein>
<organism evidence="1 2">
    <name type="scientific">Linum trigynum</name>
    <dbReference type="NCBI Taxonomy" id="586398"/>
    <lineage>
        <taxon>Eukaryota</taxon>
        <taxon>Viridiplantae</taxon>
        <taxon>Streptophyta</taxon>
        <taxon>Embryophyta</taxon>
        <taxon>Tracheophyta</taxon>
        <taxon>Spermatophyta</taxon>
        <taxon>Magnoliopsida</taxon>
        <taxon>eudicotyledons</taxon>
        <taxon>Gunneridae</taxon>
        <taxon>Pentapetalae</taxon>
        <taxon>rosids</taxon>
        <taxon>fabids</taxon>
        <taxon>Malpighiales</taxon>
        <taxon>Linaceae</taxon>
        <taxon>Linum</taxon>
    </lineage>
</organism>
<keyword evidence="2" id="KW-1185">Reference proteome</keyword>
<accession>A0AAV2E8P3</accession>
<proteinExistence type="predicted"/>
<evidence type="ECO:0000313" key="2">
    <source>
        <dbReference type="Proteomes" id="UP001497516"/>
    </source>
</evidence>
<reference evidence="1 2" key="1">
    <citation type="submission" date="2024-04" db="EMBL/GenBank/DDBJ databases">
        <authorList>
            <person name="Fracassetti M."/>
        </authorList>
    </citation>
    <scope>NUCLEOTIDE SEQUENCE [LARGE SCALE GENOMIC DNA]</scope>
</reference>
<dbReference type="Proteomes" id="UP001497516">
    <property type="component" value="Chromosome 4"/>
</dbReference>
<evidence type="ECO:0000313" key="1">
    <source>
        <dbReference type="EMBL" id="CAL1382260.1"/>
    </source>
</evidence>
<dbReference type="EMBL" id="OZ034817">
    <property type="protein sequence ID" value="CAL1382260.1"/>
    <property type="molecule type" value="Genomic_DNA"/>
</dbReference>
<sequence>MKRRSIPWRNGEVLNDSKFKGGLGFRNFHVFTLALLAKQGWRLLNEPEALWARLLRRLYFPNSDFRQARKGSSPSWIWASLWESKKTLDLGTVRVVGSGNSSWFHKDPWLPSLEGHKISTPNIPASRVSDWIREDTRQWN</sequence>
<dbReference type="AlphaFoldDB" id="A0AAV2E8P3"/>